<dbReference type="AlphaFoldDB" id="A0A251USB7"/>
<proteinExistence type="predicted"/>
<dbReference type="PROSITE" id="PS51257">
    <property type="entry name" value="PROKAR_LIPOPROTEIN"/>
    <property type="match status" value="1"/>
</dbReference>
<dbReference type="Pfam" id="PF23293">
    <property type="entry name" value="zf_ULT1"/>
    <property type="match status" value="1"/>
</dbReference>
<gene>
    <name evidence="3" type="ORF">HannXRQ_Chr05g0156431</name>
</gene>
<evidence type="ECO:0000259" key="2">
    <source>
        <dbReference type="Pfam" id="PF23293"/>
    </source>
</evidence>
<dbReference type="InterPro" id="IPR057011">
    <property type="entry name" value="ULT1/2_SAND"/>
</dbReference>
<accession>A0A251USB7</accession>
<dbReference type="InParanoid" id="A0A251USB7"/>
<dbReference type="EMBL" id="CM007894">
    <property type="protein sequence ID" value="OTG26238.1"/>
    <property type="molecule type" value="Genomic_DNA"/>
</dbReference>
<feature type="domain" description="ULTRAPETALA1/2 SAND" evidence="1">
    <location>
        <begin position="14"/>
        <end position="107"/>
    </location>
</feature>
<dbReference type="PANTHER" id="PTHR34053">
    <property type="entry name" value="PROTEIN ULTRAPETALA 1"/>
    <property type="match status" value="1"/>
</dbReference>
<dbReference type="InterPro" id="IPR020533">
    <property type="entry name" value="Developmental_reg_ULTRAPETALA"/>
</dbReference>
<evidence type="ECO:0000313" key="4">
    <source>
        <dbReference type="Proteomes" id="UP000215914"/>
    </source>
</evidence>
<name>A0A251USB7_HELAN</name>
<organism evidence="3 4">
    <name type="scientific">Helianthus annuus</name>
    <name type="common">Common sunflower</name>
    <dbReference type="NCBI Taxonomy" id="4232"/>
    <lineage>
        <taxon>Eukaryota</taxon>
        <taxon>Viridiplantae</taxon>
        <taxon>Streptophyta</taxon>
        <taxon>Embryophyta</taxon>
        <taxon>Tracheophyta</taxon>
        <taxon>Spermatophyta</taxon>
        <taxon>Magnoliopsida</taxon>
        <taxon>eudicotyledons</taxon>
        <taxon>Gunneridae</taxon>
        <taxon>Pentapetalae</taxon>
        <taxon>asterids</taxon>
        <taxon>campanulids</taxon>
        <taxon>Asterales</taxon>
        <taxon>Asteraceae</taxon>
        <taxon>Asteroideae</taxon>
        <taxon>Heliantheae alliance</taxon>
        <taxon>Heliantheae</taxon>
        <taxon>Helianthus</taxon>
    </lineage>
</organism>
<evidence type="ECO:0000313" key="3">
    <source>
        <dbReference type="EMBL" id="OTG26238.1"/>
    </source>
</evidence>
<reference evidence="4" key="1">
    <citation type="journal article" date="2017" name="Nature">
        <title>The sunflower genome provides insights into oil metabolism, flowering and Asterid evolution.</title>
        <authorList>
            <person name="Badouin H."/>
            <person name="Gouzy J."/>
            <person name="Grassa C.J."/>
            <person name="Murat F."/>
            <person name="Staton S.E."/>
            <person name="Cottret L."/>
            <person name="Lelandais-Briere C."/>
            <person name="Owens G.L."/>
            <person name="Carrere S."/>
            <person name="Mayjonade B."/>
            <person name="Legrand L."/>
            <person name="Gill N."/>
            <person name="Kane N.C."/>
            <person name="Bowers J.E."/>
            <person name="Hubner S."/>
            <person name="Bellec A."/>
            <person name="Berard A."/>
            <person name="Berges H."/>
            <person name="Blanchet N."/>
            <person name="Boniface M.C."/>
            <person name="Brunel D."/>
            <person name="Catrice O."/>
            <person name="Chaidir N."/>
            <person name="Claudel C."/>
            <person name="Donnadieu C."/>
            <person name="Faraut T."/>
            <person name="Fievet G."/>
            <person name="Helmstetter N."/>
            <person name="King M."/>
            <person name="Knapp S.J."/>
            <person name="Lai Z."/>
            <person name="Le Paslier M.C."/>
            <person name="Lippi Y."/>
            <person name="Lorenzon L."/>
            <person name="Mandel J.R."/>
            <person name="Marage G."/>
            <person name="Marchand G."/>
            <person name="Marquand E."/>
            <person name="Bret-Mestries E."/>
            <person name="Morien E."/>
            <person name="Nambeesan S."/>
            <person name="Nguyen T."/>
            <person name="Pegot-Espagnet P."/>
            <person name="Pouilly N."/>
            <person name="Raftis F."/>
            <person name="Sallet E."/>
            <person name="Schiex T."/>
            <person name="Thomas J."/>
            <person name="Vandecasteele C."/>
            <person name="Vares D."/>
            <person name="Vear F."/>
            <person name="Vautrin S."/>
            <person name="Crespi M."/>
            <person name="Mangin B."/>
            <person name="Burke J.M."/>
            <person name="Salse J."/>
            <person name="Munos S."/>
            <person name="Vincourt P."/>
            <person name="Rieseberg L.H."/>
            <person name="Langlade N.B."/>
        </authorList>
    </citation>
    <scope>NUCLEOTIDE SEQUENCE [LARGE SCALE GENOMIC DNA]</scope>
    <source>
        <strain evidence="4">cv. SF193</strain>
    </source>
</reference>
<evidence type="ECO:0000259" key="1">
    <source>
        <dbReference type="Pfam" id="PF23292"/>
    </source>
</evidence>
<dbReference type="InterPro" id="IPR057012">
    <property type="entry name" value="ULT1/2_Znf"/>
</dbReference>
<keyword evidence="4" id="KW-1185">Reference proteome</keyword>
<dbReference type="Proteomes" id="UP000215914">
    <property type="component" value="Chromosome 5"/>
</dbReference>
<sequence length="182" mass="20927">MPRLQFWLSAFVGQTMVRAPHYIGIACGCTNNQLEESVGILRISDDDTIIAIFYCNDACNGVFNYLAKFAKHASDSRNVPKWRTKVLVFNCNSEKIKLGETCFLRYYKGDEYVRPHSEVSHRDEFLSCTACYKVRRFELRTWDACRIYHDGAARDVIPSNKVHLLHLKLEFGGHVKTSRRGA</sequence>
<dbReference type="PANTHER" id="PTHR34053:SF10">
    <property type="entry name" value="DEVELOPMENTAL REGULATOR, ULTRAPETALA"/>
    <property type="match status" value="1"/>
</dbReference>
<dbReference type="GO" id="GO:0005634">
    <property type="term" value="C:nucleus"/>
    <property type="evidence" value="ECO:0000318"/>
    <property type="project" value="GO_Central"/>
</dbReference>
<dbReference type="Pfam" id="PF23292">
    <property type="entry name" value="SAND_ULT1"/>
    <property type="match status" value="1"/>
</dbReference>
<protein>
    <submittedName>
        <fullName evidence="3">Putative developmental regulator, ULTRAPETALA</fullName>
    </submittedName>
</protein>
<feature type="domain" description="ULTRAPETALA1/2 zinc finger" evidence="2">
    <location>
        <begin position="121"/>
        <end position="155"/>
    </location>
</feature>
<dbReference type="GO" id="GO:0005829">
    <property type="term" value="C:cytosol"/>
    <property type="evidence" value="ECO:0000318"/>
    <property type="project" value="GO_Central"/>
</dbReference>